<keyword evidence="5 6" id="KW-0472">Membrane</keyword>
<dbReference type="Gene3D" id="1.20.1250.20">
    <property type="entry name" value="MFS general substrate transporter like domains"/>
    <property type="match status" value="1"/>
</dbReference>
<feature type="domain" description="Major facilitator superfamily (MFS) profile" evidence="7">
    <location>
        <begin position="82"/>
        <end position="387"/>
    </location>
</feature>
<evidence type="ECO:0000259" key="7">
    <source>
        <dbReference type="PROSITE" id="PS50850"/>
    </source>
</evidence>
<reference evidence="8 9" key="1">
    <citation type="journal article" date="2024" name="J. Plant Pathol.">
        <title>Sequence and assembly of the genome of Seiridium unicorne, isolate CBS 538.82, causal agent of cypress canker disease.</title>
        <authorList>
            <person name="Scali E."/>
            <person name="Rocca G.D."/>
            <person name="Danti R."/>
            <person name="Garbelotto M."/>
            <person name="Barberini S."/>
            <person name="Baroncelli R."/>
            <person name="Emiliani G."/>
        </authorList>
    </citation>
    <scope>NUCLEOTIDE SEQUENCE [LARGE SCALE GENOMIC DNA]</scope>
    <source>
        <strain evidence="8 9">BM-138-508</strain>
    </source>
</reference>
<dbReference type="PANTHER" id="PTHR23511">
    <property type="entry name" value="SYNAPTIC VESICLE GLYCOPROTEIN 2"/>
    <property type="match status" value="1"/>
</dbReference>
<name>A0ABR2UXW2_9PEZI</name>
<feature type="transmembrane region" description="Helical" evidence="6">
    <location>
        <begin position="121"/>
        <end position="140"/>
    </location>
</feature>
<evidence type="ECO:0000313" key="8">
    <source>
        <dbReference type="EMBL" id="KAK9419495.1"/>
    </source>
</evidence>
<keyword evidence="9" id="KW-1185">Reference proteome</keyword>
<comment type="caution">
    <text evidence="8">The sequence shown here is derived from an EMBL/GenBank/DDBJ whole genome shotgun (WGS) entry which is preliminary data.</text>
</comment>
<accession>A0ABR2UXW2</accession>
<evidence type="ECO:0000256" key="6">
    <source>
        <dbReference type="SAM" id="Phobius"/>
    </source>
</evidence>
<keyword evidence="3 6" id="KW-0812">Transmembrane</keyword>
<keyword evidence="2" id="KW-0813">Transport</keyword>
<evidence type="ECO:0000256" key="4">
    <source>
        <dbReference type="ARBA" id="ARBA00022989"/>
    </source>
</evidence>
<gene>
    <name evidence="8" type="ORF">SUNI508_07231</name>
</gene>
<evidence type="ECO:0000256" key="3">
    <source>
        <dbReference type="ARBA" id="ARBA00022692"/>
    </source>
</evidence>
<feature type="transmembrane region" description="Helical" evidence="6">
    <location>
        <begin position="172"/>
        <end position="198"/>
    </location>
</feature>
<dbReference type="InterPro" id="IPR036259">
    <property type="entry name" value="MFS_trans_sf"/>
</dbReference>
<keyword evidence="4 6" id="KW-1133">Transmembrane helix</keyword>
<evidence type="ECO:0000256" key="5">
    <source>
        <dbReference type="ARBA" id="ARBA00023136"/>
    </source>
</evidence>
<dbReference type="PANTHER" id="PTHR23511:SF4">
    <property type="entry name" value="MAJOR FACILITATOR SUPERFAMILY (MFS) PROFILE DOMAIN-CONTAINING PROTEIN"/>
    <property type="match status" value="1"/>
</dbReference>
<dbReference type="Proteomes" id="UP001408356">
    <property type="component" value="Unassembled WGS sequence"/>
</dbReference>
<protein>
    <recommendedName>
        <fullName evidence="7">Major facilitator superfamily (MFS) profile domain-containing protein</fullName>
    </recommendedName>
</protein>
<dbReference type="Pfam" id="PF07690">
    <property type="entry name" value="MFS_1"/>
    <property type="match status" value="1"/>
</dbReference>
<dbReference type="EMBL" id="JARVKF010000310">
    <property type="protein sequence ID" value="KAK9419495.1"/>
    <property type="molecule type" value="Genomic_DNA"/>
</dbReference>
<feature type="transmembrane region" description="Helical" evidence="6">
    <location>
        <begin position="205"/>
        <end position="228"/>
    </location>
</feature>
<dbReference type="InterPro" id="IPR020846">
    <property type="entry name" value="MFS_dom"/>
</dbReference>
<feature type="transmembrane region" description="Helical" evidence="6">
    <location>
        <begin position="346"/>
        <end position="369"/>
    </location>
</feature>
<dbReference type="PROSITE" id="PS50850">
    <property type="entry name" value="MFS"/>
    <property type="match status" value="1"/>
</dbReference>
<feature type="transmembrane region" description="Helical" evidence="6">
    <location>
        <begin position="147"/>
        <end position="166"/>
    </location>
</feature>
<comment type="subcellular location">
    <subcellularLocation>
        <location evidence="1">Membrane</location>
        <topology evidence="1">Multi-pass membrane protein</topology>
    </subcellularLocation>
</comment>
<evidence type="ECO:0000256" key="1">
    <source>
        <dbReference type="ARBA" id="ARBA00004141"/>
    </source>
</evidence>
<evidence type="ECO:0000256" key="2">
    <source>
        <dbReference type="ARBA" id="ARBA00022448"/>
    </source>
</evidence>
<dbReference type="InterPro" id="IPR011701">
    <property type="entry name" value="MFS"/>
</dbReference>
<feature type="transmembrane region" description="Helical" evidence="6">
    <location>
        <begin position="248"/>
        <end position="270"/>
    </location>
</feature>
<organism evidence="8 9">
    <name type="scientific">Seiridium unicorne</name>
    <dbReference type="NCBI Taxonomy" id="138068"/>
    <lineage>
        <taxon>Eukaryota</taxon>
        <taxon>Fungi</taxon>
        <taxon>Dikarya</taxon>
        <taxon>Ascomycota</taxon>
        <taxon>Pezizomycotina</taxon>
        <taxon>Sordariomycetes</taxon>
        <taxon>Xylariomycetidae</taxon>
        <taxon>Amphisphaeriales</taxon>
        <taxon>Sporocadaceae</taxon>
        <taxon>Seiridium</taxon>
    </lineage>
</organism>
<dbReference type="SUPFAM" id="SSF103473">
    <property type="entry name" value="MFS general substrate transporter"/>
    <property type="match status" value="1"/>
</dbReference>
<sequence>MSHEMKPESPNGTFLEQQSKDFAKLEAQHGVDAPGALLCSDLATAQVIAADGDDILFVNSLNPALNLKMHLINNQPFQNSDFTNLCVILSYAVGSMITLFQSIIAGQAFMDFGQVGYAKGLTITTYVGMLAGAIFWGFGADIIGRKIAFNTSLFICSISCIIAGAMPSWASLGFFVALLSFGAGGNLIMDTAVLLEYLPSNKQWLLTLLACWWGFGQVITGFIAWGFLVPEKWNCADVATCTRDNNWGWWYVMFTGGSLVFVLSVLRITVIRLRETPKYLLGVGKEEELVETFQQLAKRYNRPCSLTTEILQSCGSVTSAHAGNMFSVGEVMIHLRGLFSSRKMRISTSGIILSWTLIGLAYPLFYVFLPGIPGPIVAGFMWNTKLG</sequence>
<proteinExistence type="predicted"/>
<feature type="transmembrane region" description="Helical" evidence="6">
    <location>
        <begin position="85"/>
        <end position="109"/>
    </location>
</feature>
<evidence type="ECO:0000313" key="9">
    <source>
        <dbReference type="Proteomes" id="UP001408356"/>
    </source>
</evidence>